<accession>A0ABR6WVW0</accession>
<dbReference type="InterPro" id="IPR052926">
    <property type="entry name" value="Metallo-beta-lactamase_dom"/>
</dbReference>
<dbReference type="SMART" id="SM00849">
    <property type="entry name" value="Lactamase_B"/>
    <property type="match status" value="1"/>
</dbReference>
<dbReference type="CDD" id="cd07713">
    <property type="entry name" value="DHPS-like_MBL-fold"/>
    <property type="match status" value="1"/>
</dbReference>
<dbReference type="InterPro" id="IPR001279">
    <property type="entry name" value="Metallo-B-lactamas"/>
</dbReference>
<dbReference type="Proteomes" id="UP000603234">
    <property type="component" value="Unassembled WGS sequence"/>
</dbReference>
<evidence type="ECO:0000313" key="3">
    <source>
        <dbReference type="Proteomes" id="UP000603234"/>
    </source>
</evidence>
<sequence length="268" mass="30265">MRLKVLIDNNTYIDEYYWGEPGVSYYIEDMGEVFLFDVGYSDLVLRNAKSMNADLEKIKTIVLSHGHDDHTRGLKSFFELKNHPDLKIIAHPDAMLHKEDDGLTISAPFSKKEIENHCALQLSKKPVKVSENITFLGEIPRTIDFERPQAIGKQWVAGKWVDDYLLDDSALVYQSSKGIYIITGCSHSGICNIIEHAKAVSGDKRVCGIIGGFHLFEVTDQVTQTIEYLRKNEIREILPCHCTSFAVKSAIHTALPIREVGVGLELDW</sequence>
<dbReference type="InterPro" id="IPR036866">
    <property type="entry name" value="RibonucZ/Hydroxyglut_hydro"/>
</dbReference>
<protein>
    <submittedName>
        <fullName evidence="2">MBL fold metallo-hydrolase</fullName>
    </submittedName>
</protein>
<comment type="caution">
    <text evidence="2">The sequence shown here is derived from an EMBL/GenBank/DDBJ whole genome shotgun (WGS) entry which is preliminary data.</text>
</comment>
<proteinExistence type="predicted"/>
<reference evidence="2 3" key="1">
    <citation type="journal article" date="2020" name="mSystems">
        <title>Defining Genomic and Predicted Metabolic Features of the Acetobacterium Genus.</title>
        <authorList>
            <person name="Ross D.E."/>
            <person name="Marshall C.W."/>
            <person name="Gulliver D."/>
            <person name="May H.D."/>
            <person name="Norman R.S."/>
        </authorList>
    </citation>
    <scope>NUCLEOTIDE SEQUENCE [LARGE SCALE GENOMIC DNA]</scope>
    <source>
        <strain evidence="2 3">DSM 8238</strain>
    </source>
</reference>
<name>A0ABR6WVW0_9FIRM</name>
<dbReference type="InterPro" id="IPR041712">
    <property type="entry name" value="DHPS-like_MBL-fold"/>
</dbReference>
<keyword evidence="3" id="KW-1185">Reference proteome</keyword>
<evidence type="ECO:0000313" key="2">
    <source>
        <dbReference type="EMBL" id="MBC3804768.1"/>
    </source>
</evidence>
<dbReference type="RefSeq" id="WP_186842648.1">
    <property type="nucleotide sequence ID" value="NZ_WJBC01000013.1"/>
</dbReference>
<gene>
    <name evidence="2" type="ORF">GH808_10035</name>
</gene>
<dbReference type="EMBL" id="WJBC01000013">
    <property type="protein sequence ID" value="MBC3804768.1"/>
    <property type="molecule type" value="Genomic_DNA"/>
</dbReference>
<feature type="domain" description="Metallo-beta-lactamase" evidence="1">
    <location>
        <begin position="21"/>
        <end position="241"/>
    </location>
</feature>
<evidence type="ECO:0000259" key="1">
    <source>
        <dbReference type="SMART" id="SM00849"/>
    </source>
</evidence>
<organism evidence="2 3">
    <name type="scientific">Acetobacterium fimetarium</name>
    <dbReference type="NCBI Taxonomy" id="52691"/>
    <lineage>
        <taxon>Bacteria</taxon>
        <taxon>Bacillati</taxon>
        <taxon>Bacillota</taxon>
        <taxon>Clostridia</taxon>
        <taxon>Eubacteriales</taxon>
        <taxon>Eubacteriaceae</taxon>
        <taxon>Acetobacterium</taxon>
    </lineage>
</organism>
<dbReference type="SUPFAM" id="SSF56281">
    <property type="entry name" value="Metallo-hydrolase/oxidoreductase"/>
    <property type="match status" value="1"/>
</dbReference>
<dbReference type="Pfam" id="PF00753">
    <property type="entry name" value="Lactamase_B"/>
    <property type="match status" value="1"/>
</dbReference>
<dbReference type="Gene3D" id="3.60.15.10">
    <property type="entry name" value="Ribonuclease Z/Hydroxyacylglutathione hydrolase-like"/>
    <property type="match status" value="1"/>
</dbReference>
<dbReference type="PANTHER" id="PTHR13754:SF18">
    <property type="entry name" value="7,8-DIHYDROPTERIN-6-METHYL-4-(BETA-D-RIBOFURANOSYL)-AMINOBENZENE-5'-PHOSPHATE SYNTHASE"/>
    <property type="match status" value="1"/>
</dbReference>
<dbReference type="PANTHER" id="PTHR13754">
    <property type="entry name" value="METALLO-BETA-LACTAMASE SUPERFAMILY PROTEIN"/>
    <property type="match status" value="1"/>
</dbReference>